<feature type="region of interest" description="Disordered" evidence="1">
    <location>
        <begin position="41"/>
        <end position="60"/>
    </location>
</feature>
<organism evidence="2 3">
    <name type="scientific">Camelimonas fluminis</name>
    <dbReference type="NCBI Taxonomy" id="1576911"/>
    <lineage>
        <taxon>Bacteria</taxon>
        <taxon>Pseudomonadati</taxon>
        <taxon>Pseudomonadota</taxon>
        <taxon>Alphaproteobacteria</taxon>
        <taxon>Hyphomicrobiales</taxon>
        <taxon>Chelatococcaceae</taxon>
        <taxon>Camelimonas</taxon>
    </lineage>
</organism>
<feature type="compositionally biased region" description="Polar residues" evidence="1">
    <location>
        <begin position="1"/>
        <end position="18"/>
    </location>
</feature>
<name>A0ABV7UGL1_9HYPH</name>
<evidence type="ECO:0000313" key="2">
    <source>
        <dbReference type="EMBL" id="MFC3637840.1"/>
    </source>
</evidence>
<dbReference type="RefSeq" id="WP_191317844.1">
    <property type="nucleotide sequence ID" value="NZ_BNCG01000001.1"/>
</dbReference>
<dbReference type="Proteomes" id="UP001595704">
    <property type="component" value="Unassembled WGS sequence"/>
</dbReference>
<keyword evidence="3" id="KW-1185">Reference proteome</keyword>
<proteinExistence type="predicted"/>
<evidence type="ECO:0000256" key="1">
    <source>
        <dbReference type="SAM" id="MobiDB-lite"/>
    </source>
</evidence>
<feature type="region of interest" description="Disordered" evidence="1">
    <location>
        <begin position="1"/>
        <end position="23"/>
    </location>
</feature>
<reference evidence="3" key="1">
    <citation type="journal article" date="2019" name="Int. J. Syst. Evol. Microbiol.">
        <title>The Global Catalogue of Microorganisms (GCM) 10K type strain sequencing project: providing services to taxonomists for standard genome sequencing and annotation.</title>
        <authorList>
            <consortium name="The Broad Institute Genomics Platform"/>
            <consortium name="The Broad Institute Genome Sequencing Center for Infectious Disease"/>
            <person name="Wu L."/>
            <person name="Ma J."/>
        </authorList>
    </citation>
    <scope>NUCLEOTIDE SEQUENCE [LARGE SCALE GENOMIC DNA]</scope>
    <source>
        <strain evidence="3">KCTC 42282</strain>
    </source>
</reference>
<accession>A0ABV7UGL1</accession>
<dbReference type="EMBL" id="JBHRYC010000050">
    <property type="protein sequence ID" value="MFC3637840.1"/>
    <property type="molecule type" value="Genomic_DNA"/>
</dbReference>
<protein>
    <submittedName>
        <fullName evidence="2">Uncharacterized protein</fullName>
    </submittedName>
</protein>
<gene>
    <name evidence="2" type="ORF">ACFONL_10705</name>
</gene>
<comment type="caution">
    <text evidence="2">The sequence shown here is derived from an EMBL/GenBank/DDBJ whole genome shotgun (WGS) entry which is preliminary data.</text>
</comment>
<sequence length="60" mass="6263">MININNTTGQPVSQSTGPNGEVNIDIGRLVDAALAERSRGGRGLAARVMQARATKSDLRG</sequence>
<evidence type="ECO:0000313" key="3">
    <source>
        <dbReference type="Proteomes" id="UP001595704"/>
    </source>
</evidence>